<dbReference type="Gene3D" id="1.10.3230.30">
    <property type="entry name" value="Phage gp6-like head-tail connector protein"/>
    <property type="match status" value="1"/>
</dbReference>
<evidence type="ECO:0000313" key="1">
    <source>
        <dbReference type="EMBL" id="WIM97701.1"/>
    </source>
</evidence>
<proteinExistence type="predicted"/>
<dbReference type="Proteomes" id="UP001240150">
    <property type="component" value="Chromosome"/>
</dbReference>
<name>A0ABY8WIJ6_9ACTN</name>
<dbReference type="EMBL" id="CP126980">
    <property type="protein sequence ID" value="WIM97701.1"/>
    <property type="molecule type" value="Genomic_DNA"/>
</dbReference>
<dbReference type="CDD" id="cd08054">
    <property type="entry name" value="gp6"/>
    <property type="match status" value="1"/>
</dbReference>
<sequence length="291" mass="31513">MSSIVRGTSATLESRFYSYSTSELEDVTGLTVKVTRTSDNTVVQAATSAGITHPSTGTYLFAWSTDPGMQLGDYLVFWQGTDGTATQAEYTEVVSLVDEDSTTLYASLEQFKAIRRITHTDDDLDLEACLAAACRQIDQKAGRRFYRDSAVSARIYGTTGRVTRDGRLMVDDIGSTDGLVVETGADPSWSTASGTIGKSPDNAIARGVPITSLTIGSGWWTSQVRITAQWGWPAVPDDISRAALILANRLYMRKDSPQGVAGSAEWGAIRLSRWDPDVEALISPYTLHSFA</sequence>
<evidence type="ECO:0000313" key="2">
    <source>
        <dbReference type="Proteomes" id="UP001240150"/>
    </source>
</evidence>
<organism evidence="1 2">
    <name type="scientific">Actinoplanes oblitus</name>
    <dbReference type="NCBI Taxonomy" id="3040509"/>
    <lineage>
        <taxon>Bacteria</taxon>
        <taxon>Bacillati</taxon>
        <taxon>Actinomycetota</taxon>
        <taxon>Actinomycetes</taxon>
        <taxon>Micromonosporales</taxon>
        <taxon>Micromonosporaceae</taxon>
        <taxon>Actinoplanes</taxon>
    </lineage>
</organism>
<dbReference type="RefSeq" id="WP_284919097.1">
    <property type="nucleotide sequence ID" value="NZ_CP126980.1"/>
</dbReference>
<reference evidence="1 2" key="1">
    <citation type="submission" date="2023-06" db="EMBL/GenBank/DDBJ databases">
        <authorList>
            <person name="Yushchuk O."/>
            <person name="Binda E."/>
            <person name="Ruckert-Reed C."/>
            <person name="Fedorenko V."/>
            <person name="Kalinowski J."/>
            <person name="Marinelli F."/>
        </authorList>
    </citation>
    <scope>NUCLEOTIDE SEQUENCE [LARGE SCALE GENOMIC DNA]</scope>
    <source>
        <strain evidence="1 2">NRRL 3884</strain>
    </source>
</reference>
<keyword evidence="2" id="KW-1185">Reference proteome</keyword>
<protein>
    <submittedName>
        <fullName evidence="1">Head-tail connector protein</fullName>
    </submittedName>
</protein>
<accession>A0ABY8WIJ6</accession>
<gene>
    <name evidence="1" type="ORF">ACTOB_001249</name>
</gene>